<accession>A0A518HWV4</accession>
<feature type="transmembrane region" description="Helical" evidence="1">
    <location>
        <begin position="43"/>
        <end position="68"/>
    </location>
</feature>
<proteinExistence type="predicted"/>
<organism evidence="2 3">
    <name type="scientific">Stieleria neptunia</name>
    <dbReference type="NCBI Taxonomy" id="2527979"/>
    <lineage>
        <taxon>Bacteria</taxon>
        <taxon>Pseudomonadati</taxon>
        <taxon>Planctomycetota</taxon>
        <taxon>Planctomycetia</taxon>
        <taxon>Pirellulales</taxon>
        <taxon>Pirellulaceae</taxon>
        <taxon>Stieleria</taxon>
    </lineage>
</organism>
<keyword evidence="1" id="KW-1133">Transmembrane helix</keyword>
<keyword evidence="1" id="KW-0812">Transmembrane</keyword>
<dbReference type="EMBL" id="CP037423">
    <property type="protein sequence ID" value="QDV45339.1"/>
    <property type="molecule type" value="Genomic_DNA"/>
</dbReference>
<dbReference type="RefSeq" id="WP_197455336.1">
    <property type="nucleotide sequence ID" value="NZ_CP037423.1"/>
</dbReference>
<evidence type="ECO:0000313" key="2">
    <source>
        <dbReference type="EMBL" id="QDV45339.1"/>
    </source>
</evidence>
<evidence type="ECO:0000256" key="1">
    <source>
        <dbReference type="SAM" id="Phobius"/>
    </source>
</evidence>
<reference evidence="2 3" key="1">
    <citation type="submission" date="2019-03" db="EMBL/GenBank/DDBJ databases">
        <title>Deep-cultivation of Planctomycetes and their phenomic and genomic characterization uncovers novel biology.</title>
        <authorList>
            <person name="Wiegand S."/>
            <person name="Jogler M."/>
            <person name="Boedeker C."/>
            <person name="Pinto D."/>
            <person name="Vollmers J."/>
            <person name="Rivas-Marin E."/>
            <person name="Kohn T."/>
            <person name="Peeters S.H."/>
            <person name="Heuer A."/>
            <person name="Rast P."/>
            <person name="Oberbeckmann S."/>
            <person name="Bunk B."/>
            <person name="Jeske O."/>
            <person name="Meyerdierks A."/>
            <person name="Storesund J.E."/>
            <person name="Kallscheuer N."/>
            <person name="Luecker S."/>
            <person name="Lage O.M."/>
            <person name="Pohl T."/>
            <person name="Merkel B.J."/>
            <person name="Hornburger P."/>
            <person name="Mueller R.-W."/>
            <person name="Bruemmer F."/>
            <person name="Labrenz M."/>
            <person name="Spormann A.M."/>
            <person name="Op den Camp H."/>
            <person name="Overmann J."/>
            <person name="Amann R."/>
            <person name="Jetten M.S.M."/>
            <person name="Mascher T."/>
            <person name="Medema M.H."/>
            <person name="Devos D.P."/>
            <person name="Kaster A.-K."/>
            <person name="Ovreas L."/>
            <person name="Rohde M."/>
            <person name="Galperin M.Y."/>
            <person name="Jogler C."/>
        </authorList>
    </citation>
    <scope>NUCLEOTIDE SEQUENCE [LARGE SCALE GENOMIC DNA]</scope>
    <source>
        <strain evidence="2 3">Enr13</strain>
    </source>
</reference>
<dbReference type="KEGG" id="snep:Enr13x_52150"/>
<name>A0A518HWV4_9BACT</name>
<dbReference type="Proteomes" id="UP000319004">
    <property type="component" value="Chromosome"/>
</dbReference>
<sequence length="157" mass="17254">MTTVKMSAPVKTLLRRIPQIHQNADTPPATDPMPSLRLSRFDAVSSFLSALMILLGTTVSMLFILWLLGEGAATQPEVHVERTRVSTSPIGFAMDFEPPGAEEIEDTLASIEKEYCETNGKSFPRDIAKTVFQSDATADGFSFQVVGQRYRSIGDQN</sequence>
<gene>
    <name evidence="2" type="ORF">Enr13x_52150</name>
</gene>
<evidence type="ECO:0000313" key="3">
    <source>
        <dbReference type="Proteomes" id="UP000319004"/>
    </source>
</evidence>
<keyword evidence="1" id="KW-0472">Membrane</keyword>
<dbReference type="AlphaFoldDB" id="A0A518HWV4"/>
<protein>
    <submittedName>
        <fullName evidence="2">Uncharacterized protein</fullName>
    </submittedName>
</protein>
<keyword evidence="3" id="KW-1185">Reference proteome</keyword>